<gene>
    <name evidence="2" type="ORF">IWA51_12215</name>
</gene>
<dbReference type="Pfam" id="PF00583">
    <property type="entry name" value="Acetyltransf_1"/>
    <property type="match status" value="1"/>
</dbReference>
<dbReference type="GO" id="GO:0016747">
    <property type="term" value="F:acyltransferase activity, transferring groups other than amino-acyl groups"/>
    <property type="evidence" value="ECO:0007669"/>
    <property type="project" value="InterPro"/>
</dbReference>
<evidence type="ECO:0000313" key="2">
    <source>
        <dbReference type="EMBL" id="QQA00997.1"/>
    </source>
</evidence>
<dbReference type="KEGG" id="tper:IWA51_12215"/>
<feature type="domain" description="N-acetyltransferase" evidence="1">
    <location>
        <begin position="5"/>
        <end position="163"/>
    </location>
</feature>
<dbReference type="CDD" id="cd04301">
    <property type="entry name" value="NAT_SF"/>
    <property type="match status" value="1"/>
</dbReference>
<proteinExistence type="predicted"/>
<organism evidence="2 3">
    <name type="scientific">Treponema peruense</name>
    <dbReference type="NCBI Taxonomy" id="2787628"/>
    <lineage>
        <taxon>Bacteria</taxon>
        <taxon>Pseudomonadati</taxon>
        <taxon>Spirochaetota</taxon>
        <taxon>Spirochaetia</taxon>
        <taxon>Spirochaetales</taxon>
        <taxon>Treponemataceae</taxon>
        <taxon>Treponema</taxon>
    </lineage>
</organism>
<dbReference type="PANTHER" id="PTHR43617:SF38">
    <property type="entry name" value="N-ACETYLTRANSFERASE DOMAIN-CONTAINING PROTEIN"/>
    <property type="match status" value="1"/>
</dbReference>
<protein>
    <submittedName>
        <fullName evidence="2">N-acetyltransferase</fullName>
    </submittedName>
</protein>
<dbReference type="RefSeq" id="WP_198442607.1">
    <property type="nucleotide sequence ID" value="NZ_CP064936.1"/>
</dbReference>
<dbReference type="InterPro" id="IPR016181">
    <property type="entry name" value="Acyl_CoA_acyltransferase"/>
</dbReference>
<reference evidence="2 3" key="1">
    <citation type="submission" date="2020-11" db="EMBL/GenBank/DDBJ databases">
        <title>Treponema Peruensis nv. sp., first commensal Treponema isolated from human feces.</title>
        <authorList>
            <person name="Belkhou C."/>
            <person name="Raes J."/>
        </authorList>
    </citation>
    <scope>NUCLEOTIDE SEQUENCE [LARGE SCALE GENOMIC DNA]</scope>
    <source>
        <strain evidence="2 3">RCC2812</strain>
    </source>
</reference>
<dbReference type="Proteomes" id="UP000595224">
    <property type="component" value="Chromosome"/>
</dbReference>
<sequence>MNTDFIIRNETESDFHATEDLVRNSFWNVYKPGCSEHFVLHELRNSKNFVPELDFVMEKDSKLIGQIVFVKAKIFCDDGTELPVMTFGPLGIAPDFKRKGYGKKLLDYAVEKARELGCGALFIEGNIEFYGKSGFVESKSKNIFYNDEPRQNEIPYFLCKELIPDFLKGKTGTYRTPSEYFVSDEQVEEFDKIFEPKEKLKLPGQLF</sequence>
<dbReference type="PANTHER" id="PTHR43617">
    <property type="entry name" value="L-AMINO ACID N-ACETYLTRANSFERASE"/>
    <property type="match status" value="1"/>
</dbReference>
<dbReference type="InterPro" id="IPR000182">
    <property type="entry name" value="GNAT_dom"/>
</dbReference>
<dbReference type="InterPro" id="IPR050276">
    <property type="entry name" value="MshD_Acetyltransferase"/>
</dbReference>
<dbReference type="Gene3D" id="3.40.630.30">
    <property type="match status" value="1"/>
</dbReference>
<evidence type="ECO:0000259" key="1">
    <source>
        <dbReference type="PROSITE" id="PS51186"/>
    </source>
</evidence>
<keyword evidence="3" id="KW-1185">Reference proteome</keyword>
<dbReference type="PROSITE" id="PS51186">
    <property type="entry name" value="GNAT"/>
    <property type="match status" value="1"/>
</dbReference>
<name>A0A7T3RDA4_9SPIR</name>
<dbReference type="SUPFAM" id="SSF55729">
    <property type="entry name" value="Acyl-CoA N-acyltransferases (Nat)"/>
    <property type="match status" value="1"/>
</dbReference>
<dbReference type="AlphaFoldDB" id="A0A7T3RDA4"/>
<keyword evidence="2" id="KW-0808">Transferase</keyword>
<accession>A0A7T3RDA4</accession>
<dbReference type="EMBL" id="CP064936">
    <property type="protein sequence ID" value="QQA00997.1"/>
    <property type="molecule type" value="Genomic_DNA"/>
</dbReference>
<evidence type="ECO:0000313" key="3">
    <source>
        <dbReference type="Proteomes" id="UP000595224"/>
    </source>
</evidence>